<proteinExistence type="predicted"/>
<sequence>MCFNRFDTPCMCTPSQAHDQQMNPYTETFQTRYREQRGEEYNGLNSQSQWHSSAPLPTREEYGHNPSAPGQRRRDGYDRWVKERIAIEALLEMADQPFPAELSKSIHPNLLQGKNISNGTLRHIETNEVSRHPTTSPQNTLFQSTHSVELADITSSEDESFEVTEPVAETVQNKSATTTLTSSEWLSLAFKVQTIHSPTTWHVDGMRVKNSRRKLVPSVDGVASGAASQHQLHKPVEVTIHDLPLIPCVIGKCTENVPPTRQIRRWQGVFGEGVQKCDEGRRNAPPHY</sequence>
<feature type="compositionally biased region" description="Polar residues" evidence="1">
    <location>
        <begin position="43"/>
        <end position="52"/>
    </location>
</feature>
<organism evidence="2">
    <name type="scientific">Psilocybe cubensis</name>
    <name type="common">Psychedelic mushroom</name>
    <name type="synonym">Stropharia cubensis</name>
    <dbReference type="NCBI Taxonomy" id="181762"/>
    <lineage>
        <taxon>Eukaryota</taxon>
        <taxon>Fungi</taxon>
        <taxon>Dikarya</taxon>
        <taxon>Basidiomycota</taxon>
        <taxon>Agaricomycotina</taxon>
        <taxon>Agaricomycetes</taxon>
        <taxon>Agaricomycetidae</taxon>
        <taxon>Agaricales</taxon>
        <taxon>Agaricineae</taxon>
        <taxon>Strophariaceae</taxon>
        <taxon>Psilocybe</taxon>
    </lineage>
</organism>
<name>A0A8H8CK18_PSICU</name>
<reference evidence="2" key="1">
    <citation type="submission" date="2021-02" db="EMBL/GenBank/DDBJ databases">
        <title>Psilocybe cubensis genome.</title>
        <authorList>
            <person name="Mckernan K.J."/>
            <person name="Crawford S."/>
            <person name="Trippe A."/>
            <person name="Kane L.T."/>
            <person name="Mclaughlin S."/>
        </authorList>
    </citation>
    <scope>NUCLEOTIDE SEQUENCE [LARGE SCALE GENOMIC DNA]</scope>
    <source>
        <strain evidence="2">MGC-MH-2018</strain>
    </source>
</reference>
<dbReference type="EMBL" id="JAFIQS010000007">
    <property type="protein sequence ID" value="KAG5167554.1"/>
    <property type="molecule type" value="Genomic_DNA"/>
</dbReference>
<gene>
    <name evidence="2" type="ORF">JR316_007905</name>
</gene>
<comment type="caution">
    <text evidence="2">The sequence shown here is derived from an EMBL/GenBank/DDBJ whole genome shotgun (WGS) entry which is preliminary data.</text>
</comment>
<protein>
    <submittedName>
        <fullName evidence="2">Uncharacterized protein</fullName>
    </submittedName>
</protein>
<evidence type="ECO:0000313" key="2">
    <source>
        <dbReference type="EMBL" id="KAG5167554.1"/>
    </source>
</evidence>
<evidence type="ECO:0000256" key="1">
    <source>
        <dbReference type="SAM" id="MobiDB-lite"/>
    </source>
</evidence>
<accession>A0A8H8CK18</accession>
<dbReference type="AlphaFoldDB" id="A0A8H8CK18"/>
<feature type="region of interest" description="Disordered" evidence="1">
    <location>
        <begin position="37"/>
        <end position="76"/>
    </location>
</feature>